<comment type="caution">
    <text evidence="3">The sequence shown here is derived from an EMBL/GenBank/DDBJ whole genome shotgun (WGS) entry which is preliminary data.</text>
</comment>
<reference evidence="3" key="1">
    <citation type="journal article" date="2020" name="mSystems">
        <title>Genome- and Community-Level Interaction Insights into Carbon Utilization and Element Cycling Functions of Hydrothermarchaeota in Hydrothermal Sediment.</title>
        <authorList>
            <person name="Zhou Z."/>
            <person name="Liu Y."/>
            <person name="Xu W."/>
            <person name="Pan J."/>
            <person name="Luo Z.H."/>
            <person name="Li M."/>
        </authorList>
    </citation>
    <scope>NUCLEOTIDE SEQUENCE [LARGE SCALE GENOMIC DNA]</scope>
    <source>
        <strain evidence="3">SpSt-418</strain>
    </source>
</reference>
<dbReference type="InterPro" id="IPR011049">
    <property type="entry name" value="Serralysin-like_metalloprot_C"/>
</dbReference>
<dbReference type="InterPro" id="IPR050557">
    <property type="entry name" value="RTX_toxin/Mannuronan_C5-epim"/>
</dbReference>
<dbReference type="PANTHER" id="PTHR38340">
    <property type="entry name" value="S-LAYER PROTEIN"/>
    <property type="match status" value="1"/>
</dbReference>
<dbReference type="AlphaFoldDB" id="A0A7C3PDL9"/>
<organism evidence="3">
    <name type="scientific">Oscillatoriales cyanobacterium SpSt-418</name>
    <dbReference type="NCBI Taxonomy" id="2282169"/>
    <lineage>
        <taxon>Bacteria</taxon>
        <taxon>Bacillati</taxon>
        <taxon>Cyanobacteriota</taxon>
        <taxon>Cyanophyceae</taxon>
        <taxon>Oscillatoriophycideae</taxon>
        <taxon>Oscillatoriales</taxon>
    </lineage>
</organism>
<dbReference type="Pfam" id="PF00353">
    <property type="entry name" value="HemolysinCabind"/>
    <property type="match status" value="1"/>
</dbReference>
<dbReference type="InterPro" id="IPR018511">
    <property type="entry name" value="Hemolysin-typ_Ca-bd_CS"/>
</dbReference>
<protein>
    <submittedName>
        <fullName evidence="3">Calcium-binding protein</fullName>
    </submittedName>
</protein>
<proteinExistence type="predicted"/>
<evidence type="ECO:0000256" key="2">
    <source>
        <dbReference type="ARBA" id="ARBA00022525"/>
    </source>
</evidence>
<dbReference type="PANTHER" id="PTHR38340:SF1">
    <property type="entry name" value="S-LAYER PROTEIN"/>
    <property type="match status" value="1"/>
</dbReference>
<keyword evidence="2" id="KW-0964">Secreted</keyword>
<comment type="subcellular location">
    <subcellularLocation>
        <location evidence="1">Secreted</location>
    </subcellularLocation>
</comment>
<dbReference type="PROSITE" id="PS00330">
    <property type="entry name" value="HEMOLYSIN_CALCIUM"/>
    <property type="match status" value="2"/>
</dbReference>
<name>A0A7C3PDL9_9CYAN</name>
<dbReference type="InterPro" id="IPR001343">
    <property type="entry name" value="Hemolysn_Ca-bd"/>
</dbReference>
<dbReference type="EMBL" id="DSRU01000082">
    <property type="protein sequence ID" value="HFM97474.1"/>
    <property type="molecule type" value="Genomic_DNA"/>
</dbReference>
<dbReference type="SUPFAM" id="SSF51120">
    <property type="entry name" value="beta-Roll"/>
    <property type="match status" value="1"/>
</dbReference>
<accession>A0A7C3PDL9</accession>
<evidence type="ECO:0000313" key="3">
    <source>
        <dbReference type="EMBL" id="HFM97474.1"/>
    </source>
</evidence>
<dbReference type="Gene3D" id="2.150.10.10">
    <property type="entry name" value="Serralysin-like metalloprotease, C-terminal"/>
    <property type="match status" value="1"/>
</dbReference>
<dbReference type="GO" id="GO:0005576">
    <property type="term" value="C:extracellular region"/>
    <property type="evidence" value="ECO:0007669"/>
    <property type="project" value="UniProtKB-SubCell"/>
</dbReference>
<dbReference type="GO" id="GO:0005509">
    <property type="term" value="F:calcium ion binding"/>
    <property type="evidence" value="ECO:0007669"/>
    <property type="project" value="InterPro"/>
</dbReference>
<sequence>MADQAGVTSTANVSVVVNPDQGEVLSGLGGRKRFTIPRGSGTTTIANFGGVGRGDRPSPAVIAEADTLVFQGADLIARNLLLDQVGSDLQLTFEGVPNTTVVLKDFALENLDNLRTSNGASVNLANIFFNGDTSIRDSFDVFDANSTRTSVFRTNTVTFLNDLNNVVRGFDGADVINGQGGNDTLYGLEGNDLLRGGIGNDLLYGDAGNDRLVGGLGADQFVFRTGEPFEAGDLGIDTIVDFNGAEGDKIALRRRTFASLSSPVGNGLNANDFAVINAPTNGSAGNLAARIIYNQGTGDLIYNQNGAASGLGSGGRFATLTASPTLTANDFRIFA</sequence>
<evidence type="ECO:0000256" key="1">
    <source>
        <dbReference type="ARBA" id="ARBA00004613"/>
    </source>
</evidence>
<gene>
    <name evidence="3" type="ORF">ENR64_06840</name>
</gene>
<dbReference type="PRINTS" id="PR00313">
    <property type="entry name" value="CABNDNGRPT"/>
</dbReference>